<reference evidence="1 2" key="1">
    <citation type="submission" date="2017-10" db="EMBL/GenBank/DDBJ databases">
        <title>Paenichitinophaga pekingensis gen. nov., sp. nov., isolated from activated sludge.</title>
        <authorList>
            <person name="Jin D."/>
            <person name="Kong X."/>
            <person name="Deng Y."/>
            <person name="Bai Z."/>
        </authorList>
    </citation>
    <scope>NUCLEOTIDE SEQUENCE [LARGE SCALE GENOMIC DNA]</scope>
    <source>
        <strain evidence="1 2">13</strain>
    </source>
</reference>
<keyword evidence="2" id="KW-1185">Reference proteome</keyword>
<name>A0A291QQP2_9BACT</name>
<protein>
    <submittedName>
        <fullName evidence="1">Uncharacterized protein</fullName>
    </submittedName>
</protein>
<organism evidence="1 2">
    <name type="scientific">Chitinophaga caeni</name>
    <dbReference type="NCBI Taxonomy" id="2029983"/>
    <lineage>
        <taxon>Bacteria</taxon>
        <taxon>Pseudomonadati</taxon>
        <taxon>Bacteroidota</taxon>
        <taxon>Chitinophagia</taxon>
        <taxon>Chitinophagales</taxon>
        <taxon>Chitinophagaceae</taxon>
        <taxon>Chitinophaga</taxon>
    </lineage>
</organism>
<dbReference type="KEGG" id="cbae:COR50_03200"/>
<proteinExistence type="predicted"/>
<accession>A0A291QQP2</accession>
<dbReference type="Proteomes" id="UP000220133">
    <property type="component" value="Chromosome"/>
</dbReference>
<evidence type="ECO:0000313" key="1">
    <source>
        <dbReference type="EMBL" id="ATL46256.1"/>
    </source>
</evidence>
<evidence type="ECO:0000313" key="2">
    <source>
        <dbReference type="Proteomes" id="UP000220133"/>
    </source>
</evidence>
<sequence length="99" mass="10844">MKKIIIAIKVRFNVHLLVSCTFLLAQKTSIQKGHKLAITAANLIVRSSFCTTVSPNYRSLSTVRSSTVFSVGLNSSSFAYVLDQVRNPSKFNAILVGPQ</sequence>
<dbReference type="AlphaFoldDB" id="A0A291QQP2"/>
<gene>
    <name evidence="1" type="ORF">COR50_03200</name>
</gene>
<dbReference type="EMBL" id="CP023777">
    <property type="protein sequence ID" value="ATL46256.1"/>
    <property type="molecule type" value="Genomic_DNA"/>
</dbReference>